<sequence>MSLKEREIGDYINILKEELIPALGCTEPIAIAYAAAKAREVLNQEPIEVEVKCSGNIFKNVKGVIVPNSGNLKGIKAAAVIGVIGGKAEKKLEVLSNVAEEDIKETKRLLKTNYCSVKLLKSKADLHIIVSVRSKTDTALVELIETHTNIIKIKNNGKIIFNKPFIKKNNNNSIECSPLTVKKIIQFADTVSIKEVEKIIERQIDLNSKISKAGLTNKYGMNIGLNLIKYRGDNIKTRAKAFAAAGSDARMNGCLLPAVINSGSGNQGITTSLPVIEYAKYLKVEKEVLIRALIISNLIAIHIKEKIGRLSAFCGAVSAACGSGAAITYLYNGTYEQISSTIINTLGNVSGIICDGAKPSCAAKIASAVDAAIMAHDLTMSNQTIQVGDGIIQNDIEKTIDVIGHIGGNGMKKTDETILEAML</sequence>
<dbReference type="RefSeq" id="WP_230869059.1">
    <property type="nucleotide sequence ID" value="NZ_CP046640.1"/>
</dbReference>
<comment type="similarity">
    <text evidence="1">Belongs to the UPF0597 family.</text>
</comment>
<dbReference type="GO" id="GO:0019450">
    <property type="term" value="P:L-cysteine catabolic process to pyruvate"/>
    <property type="evidence" value="ECO:0007669"/>
    <property type="project" value="TreeGrafter"/>
</dbReference>
<organism evidence="3 4">
    <name type="scientific">Iocasia fonsfrigidae</name>
    <dbReference type="NCBI Taxonomy" id="2682810"/>
    <lineage>
        <taxon>Bacteria</taxon>
        <taxon>Bacillati</taxon>
        <taxon>Bacillota</taxon>
        <taxon>Clostridia</taxon>
        <taxon>Halanaerobiales</taxon>
        <taxon>Halanaerobiaceae</taxon>
        <taxon>Iocasia</taxon>
    </lineage>
</organism>
<dbReference type="PANTHER" id="PTHR30501:SF2">
    <property type="entry name" value="UPF0597 PROTEIN YHAM"/>
    <property type="match status" value="1"/>
</dbReference>
<dbReference type="AlphaFoldDB" id="A0A8A7K7L8"/>
<dbReference type="HAMAP" id="MF_01845">
    <property type="entry name" value="UPF0597"/>
    <property type="match status" value="1"/>
</dbReference>
<dbReference type="Proteomes" id="UP000665020">
    <property type="component" value="Chromosome"/>
</dbReference>
<dbReference type="Pfam" id="PF03313">
    <property type="entry name" value="SDH_alpha"/>
    <property type="match status" value="1"/>
</dbReference>
<accession>A0A8A7K7L8</accession>
<dbReference type="EMBL" id="CP046640">
    <property type="protein sequence ID" value="QTL97431.1"/>
    <property type="molecule type" value="Genomic_DNA"/>
</dbReference>
<gene>
    <name evidence="3" type="ORF">GM661_05260</name>
</gene>
<reference evidence="3" key="1">
    <citation type="submission" date="2019-12" db="EMBL/GenBank/DDBJ databases">
        <authorList>
            <person name="zhang j."/>
            <person name="sun C.M."/>
        </authorList>
    </citation>
    <scope>NUCLEOTIDE SEQUENCE</scope>
    <source>
        <strain evidence="3">NS-1</strain>
    </source>
</reference>
<evidence type="ECO:0000313" key="4">
    <source>
        <dbReference type="Proteomes" id="UP000665020"/>
    </source>
</evidence>
<dbReference type="InterPro" id="IPR005130">
    <property type="entry name" value="Ser_deHydtase-like_asu"/>
</dbReference>
<dbReference type="KEGG" id="ifn:GM661_05260"/>
<dbReference type="InterPro" id="IPR021144">
    <property type="entry name" value="UPF0597"/>
</dbReference>
<evidence type="ECO:0000259" key="2">
    <source>
        <dbReference type="Pfam" id="PF03313"/>
    </source>
</evidence>
<protein>
    <recommendedName>
        <fullName evidence="1">UPF0597 protein GM661_05260</fullName>
    </recommendedName>
</protein>
<dbReference type="PIRSF" id="PIRSF006054">
    <property type="entry name" value="UCP006054"/>
    <property type="match status" value="1"/>
</dbReference>
<dbReference type="PANTHER" id="PTHR30501">
    <property type="entry name" value="UPF0597 PROTEIN YHAM"/>
    <property type="match status" value="1"/>
</dbReference>
<keyword evidence="4" id="KW-1185">Reference proteome</keyword>
<evidence type="ECO:0000256" key="1">
    <source>
        <dbReference type="HAMAP-Rule" id="MF_01845"/>
    </source>
</evidence>
<dbReference type="GO" id="GO:0080146">
    <property type="term" value="F:L-cysteine desulfhydrase activity"/>
    <property type="evidence" value="ECO:0007669"/>
    <property type="project" value="TreeGrafter"/>
</dbReference>
<feature type="domain" description="Serine dehydratase-like alpha subunit" evidence="2">
    <location>
        <begin position="89"/>
        <end position="420"/>
    </location>
</feature>
<proteinExistence type="inferred from homology"/>
<evidence type="ECO:0000313" key="3">
    <source>
        <dbReference type="EMBL" id="QTL97431.1"/>
    </source>
</evidence>
<name>A0A8A7K7L8_9FIRM</name>